<name>I4E638_NEIME</name>
<proteinExistence type="predicted"/>
<protein>
    <submittedName>
        <fullName evidence="1">Uncharacterized protein</fullName>
    </submittedName>
</protein>
<reference evidence="1" key="1">
    <citation type="submission" date="2011-03" db="EMBL/GenBank/DDBJ databases">
        <title>Draft genome of Neisseria meningitidis strain alpha522.</title>
        <authorList>
            <person name="Schoen C."/>
            <person name="Blom J."/>
        </authorList>
    </citation>
    <scope>NUCLEOTIDE SEQUENCE</scope>
    <source>
        <strain evidence="1">Alpha522</strain>
    </source>
</reference>
<organism evidence="1">
    <name type="scientific">Neisseria meningitidis alpha522</name>
    <dbReference type="NCBI Taxonomy" id="996307"/>
    <lineage>
        <taxon>Bacteria</taxon>
        <taxon>Pseudomonadati</taxon>
        <taxon>Pseudomonadota</taxon>
        <taxon>Betaproteobacteria</taxon>
        <taxon>Neisseriales</taxon>
        <taxon>Neisseriaceae</taxon>
        <taxon>Neisseria</taxon>
    </lineage>
</organism>
<evidence type="ECO:0000313" key="1">
    <source>
        <dbReference type="EMBL" id="CCA44804.1"/>
    </source>
</evidence>
<gene>
    <name evidence="1" type="ORF">NMALPHA522_1263</name>
</gene>
<dbReference type="AlphaFoldDB" id="I4E638"/>
<dbReference type="EMBL" id="FR845710">
    <property type="protein sequence ID" value="CCA44804.1"/>
    <property type="molecule type" value="Genomic_DNA"/>
</dbReference>
<accession>I4E638</accession>
<sequence length="210" mass="24265">MDKMDQFELCQKEHVNPFALSKQYLLVVTFVKSSSKNFQAALLWARSAKLFENLEIGKETIYCCAFDKTAEQAGMAGVFLNYIENWNGKQIYINGRIHSGSIYDLLGVLDCYQKSQSCPNPKSHCCFVSDDIFLWHGSRPTFEISLDLTGKKKETSSAKKFVMPCINFRHHRIEKETYLGNWNEQIAALAVKQNIDWCPSFDIENFRQYE</sequence>